<protein>
    <submittedName>
        <fullName evidence="3">40S ribosomal protein S11</fullName>
    </submittedName>
</protein>
<evidence type="ECO:0000313" key="3">
    <source>
        <dbReference type="WBParaSite" id="L893_g4771.t1"/>
    </source>
</evidence>
<keyword evidence="2" id="KW-1185">Reference proteome</keyword>
<name>A0A1I8ADV5_9BILA</name>
<sequence length="160" mass="18112">MINTTSISTDLHGHCITSPSEAEDPEKTVFDRPFKNNRVESNTRHKKFKTSKGATVGTGQDRKYSRFWHLTNQTIFLMSNYEDFLVYGVLRFTSSRETCVCAGALLTLDVKEITMVKGKLAKRIWPLPRISDFSSHDCSQAAAREGLTNRECETSTHGYI</sequence>
<dbReference type="WBParaSite" id="L893_g4771.t1">
    <property type="protein sequence ID" value="L893_g4771.t1"/>
    <property type="gene ID" value="L893_g4771"/>
</dbReference>
<organism evidence="2 3">
    <name type="scientific">Steinernema glaseri</name>
    <dbReference type="NCBI Taxonomy" id="37863"/>
    <lineage>
        <taxon>Eukaryota</taxon>
        <taxon>Metazoa</taxon>
        <taxon>Ecdysozoa</taxon>
        <taxon>Nematoda</taxon>
        <taxon>Chromadorea</taxon>
        <taxon>Rhabditida</taxon>
        <taxon>Tylenchina</taxon>
        <taxon>Panagrolaimomorpha</taxon>
        <taxon>Strongyloidoidea</taxon>
        <taxon>Steinernematidae</taxon>
        <taxon>Steinernema</taxon>
    </lineage>
</organism>
<evidence type="ECO:0000313" key="2">
    <source>
        <dbReference type="Proteomes" id="UP000095287"/>
    </source>
</evidence>
<feature type="region of interest" description="Disordered" evidence="1">
    <location>
        <begin position="1"/>
        <end position="27"/>
    </location>
</feature>
<accession>A0A1I8ADV5</accession>
<dbReference type="AlphaFoldDB" id="A0A1I8ADV5"/>
<proteinExistence type="predicted"/>
<evidence type="ECO:0000256" key="1">
    <source>
        <dbReference type="SAM" id="MobiDB-lite"/>
    </source>
</evidence>
<dbReference type="Proteomes" id="UP000095287">
    <property type="component" value="Unplaced"/>
</dbReference>
<reference evidence="3" key="1">
    <citation type="submission" date="2016-11" db="UniProtKB">
        <authorList>
            <consortium name="WormBaseParasite"/>
        </authorList>
    </citation>
    <scope>IDENTIFICATION</scope>
</reference>